<evidence type="ECO:0000313" key="11">
    <source>
        <dbReference type="Proteomes" id="UP000779574"/>
    </source>
</evidence>
<keyword evidence="4" id="KW-0479">Metal-binding</keyword>
<evidence type="ECO:0000313" key="10">
    <source>
        <dbReference type="EMBL" id="KAG9698033.1"/>
    </source>
</evidence>
<dbReference type="Proteomes" id="UP000779574">
    <property type="component" value="Unassembled WGS sequence"/>
</dbReference>
<accession>A0A9P8ET11</accession>
<evidence type="ECO:0000256" key="7">
    <source>
        <dbReference type="ARBA" id="ARBA00023242"/>
    </source>
</evidence>
<dbReference type="CDD" id="cd10507">
    <property type="entry name" value="Zn-ribbon_RPA12"/>
    <property type="match status" value="1"/>
</dbReference>
<dbReference type="PANTHER" id="PTHR11239">
    <property type="entry name" value="DNA-DIRECTED RNA POLYMERASE"/>
    <property type="match status" value="1"/>
</dbReference>
<dbReference type="AlphaFoldDB" id="A0A9P8ET11"/>
<keyword evidence="5 8" id="KW-0863">Zinc-finger</keyword>
<protein>
    <recommendedName>
        <fullName evidence="2">DNA-directed RNA polymerase I subunit RPA12</fullName>
    </recommendedName>
</protein>
<evidence type="ECO:0000256" key="6">
    <source>
        <dbReference type="ARBA" id="ARBA00022833"/>
    </source>
</evidence>
<dbReference type="GO" id="GO:0003676">
    <property type="term" value="F:nucleic acid binding"/>
    <property type="evidence" value="ECO:0007669"/>
    <property type="project" value="InterPro"/>
</dbReference>
<organism evidence="10 11">
    <name type="scientific">Aureobasidium melanogenum</name>
    <name type="common">Aureobasidium pullulans var. melanogenum</name>
    <dbReference type="NCBI Taxonomy" id="46634"/>
    <lineage>
        <taxon>Eukaryota</taxon>
        <taxon>Fungi</taxon>
        <taxon>Dikarya</taxon>
        <taxon>Ascomycota</taxon>
        <taxon>Pezizomycotina</taxon>
        <taxon>Dothideomycetes</taxon>
        <taxon>Dothideomycetidae</taxon>
        <taxon>Dothideales</taxon>
        <taxon>Saccotheciaceae</taxon>
        <taxon>Aureobasidium</taxon>
    </lineage>
</organism>
<dbReference type="EMBL" id="JAHFXF010000062">
    <property type="protein sequence ID" value="KAG9698033.1"/>
    <property type="molecule type" value="Genomic_DNA"/>
</dbReference>
<dbReference type="GO" id="GO:0005736">
    <property type="term" value="C:RNA polymerase I complex"/>
    <property type="evidence" value="ECO:0007669"/>
    <property type="project" value="TreeGrafter"/>
</dbReference>
<dbReference type="GO" id="GO:0006363">
    <property type="term" value="P:termination of RNA polymerase I transcription"/>
    <property type="evidence" value="ECO:0007669"/>
    <property type="project" value="TreeGrafter"/>
</dbReference>
<dbReference type="PROSITE" id="PS51133">
    <property type="entry name" value="ZF_TFIIS_2"/>
    <property type="match status" value="1"/>
</dbReference>
<proteinExistence type="predicted"/>
<keyword evidence="3" id="KW-0804">Transcription</keyword>
<feature type="domain" description="TFIIS-type" evidence="9">
    <location>
        <begin position="129"/>
        <end position="169"/>
    </location>
</feature>
<dbReference type="OrthoDB" id="10056816at2759"/>
<comment type="caution">
    <text evidence="10">The sequence shown here is derived from an EMBL/GenBank/DDBJ whole genome shotgun (WGS) entry which is preliminary data.</text>
</comment>
<evidence type="ECO:0000256" key="4">
    <source>
        <dbReference type="ARBA" id="ARBA00022723"/>
    </source>
</evidence>
<dbReference type="PANTHER" id="PTHR11239:SF14">
    <property type="entry name" value="DNA-DIRECTED RNA POLYMERASE I SUBUNIT RPA12"/>
    <property type="match status" value="1"/>
</dbReference>
<name>A0A9P8ET11_AURME</name>
<dbReference type="InterPro" id="IPR034004">
    <property type="entry name" value="Zn_ribbon_RPA12_C"/>
</dbReference>
<feature type="non-terminal residue" evidence="10">
    <location>
        <position position="1"/>
    </location>
</feature>
<evidence type="ECO:0000256" key="2">
    <source>
        <dbReference type="ARBA" id="ARBA00018784"/>
    </source>
</evidence>
<evidence type="ECO:0000259" key="9">
    <source>
        <dbReference type="PROSITE" id="PS51133"/>
    </source>
</evidence>
<evidence type="ECO:0000256" key="8">
    <source>
        <dbReference type="PROSITE-ProRule" id="PRU00472"/>
    </source>
</evidence>
<dbReference type="InterPro" id="IPR001222">
    <property type="entry name" value="Znf_TFIIS"/>
</dbReference>
<dbReference type="Gene3D" id="2.20.25.10">
    <property type="match status" value="1"/>
</dbReference>
<dbReference type="SUPFAM" id="SSF57783">
    <property type="entry name" value="Zinc beta-ribbon"/>
    <property type="match status" value="1"/>
</dbReference>
<reference evidence="10" key="1">
    <citation type="journal article" date="2021" name="J Fungi (Basel)">
        <title>Virulence traits and population genomics of the black yeast Aureobasidium melanogenum.</title>
        <authorList>
            <person name="Cernosa A."/>
            <person name="Sun X."/>
            <person name="Gostincar C."/>
            <person name="Fang C."/>
            <person name="Gunde-Cimerman N."/>
            <person name="Song Z."/>
        </authorList>
    </citation>
    <scope>NUCLEOTIDE SEQUENCE</scope>
    <source>
        <strain evidence="10">EXF-9911</strain>
    </source>
</reference>
<dbReference type="GO" id="GO:0008270">
    <property type="term" value="F:zinc ion binding"/>
    <property type="evidence" value="ECO:0007669"/>
    <property type="project" value="UniProtKB-KW"/>
</dbReference>
<dbReference type="GO" id="GO:0003899">
    <property type="term" value="F:DNA-directed RNA polymerase activity"/>
    <property type="evidence" value="ECO:0007669"/>
    <property type="project" value="InterPro"/>
</dbReference>
<sequence length="172" mass="18935">MPLSTVPSHRITNAARIPLADQLPKNSFTTFLIPKRKNAMHMIAVPSTSVSHNLNYDDNNATSSTSVQNDNSSLPCTSAIADAEEELCDNWPVSQKITSAPNAFPSRLVDKRSNVQILTAGDRDTWATTQKICPKCENAELKYRDFQTRGADEGSTIFYKCPACGHGFKEDN</sequence>
<keyword evidence="6" id="KW-0862">Zinc</keyword>
<keyword evidence="3" id="KW-0240">DNA-directed RNA polymerase</keyword>
<dbReference type="Pfam" id="PF01096">
    <property type="entry name" value="Zn_ribbon_TFIIS"/>
    <property type="match status" value="1"/>
</dbReference>
<evidence type="ECO:0000256" key="5">
    <source>
        <dbReference type="ARBA" id="ARBA00022771"/>
    </source>
</evidence>
<reference evidence="10" key="2">
    <citation type="submission" date="2021-08" db="EMBL/GenBank/DDBJ databases">
        <authorList>
            <person name="Gostincar C."/>
            <person name="Sun X."/>
            <person name="Song Z."/>
            <person name="Gunde-Cimerman N."/>
        </authorList>
    </citation>
    <scope>NUCLEOTIDE SEQUENCE</scope>
    <source>
        <strain evidence="10">EXF-9911</strain>
    </source>
</reference>
<gene>
    <name evidence="10" type="ORF">KCU76_g2547</name>
</gene>
<dbReference type="SMART" id="SM00440">
    <property type="entry name" value="ZnF_C2C2"/>
    <property type="match status" value="1"/>
</dbReference>
<dbReference type="InterPro" id="IPR012164">
    <property type="entry name" value="Rpa12/Rpb9/Rpc10/TFS"/>
</dbReference>
<keyword evidence="7" id="KW-0539">Nucleus</keyword>
<comment type="subcellular location">
    <subcellularLocation>
        <location evidence="1">Nucleus</location>
        <location evidence="1">Nucleolus</location>
    </subcellularLocation>
</comment>
<evidence type="ECO:0000256" key="3">
    <source>
        <dbReference type="ARBA" id="ARBA00022478"/>
    </source>
</evidence>
<evidence type="ECO:0000256" key="1">
    <source>
        <dbReference type="ARBA" id="ARBA00004604"/>
    </source>
</evidence>